<organism evidence="1 2">
    <name type="scientific">Acidiphilium multivorum (strain DSM 11245 / JCM 8867 / NBRC 100883 / AIU 301)</name>
    <dbReference type="NCBI Taxonomy" id="926570"/>
    <lineage>
        <taxon>Bacteria</taxon>
        <taxon>Pseudomonadati</taxon>
        <taxon>Pseudomonadota</taxon>
        <taxon>Alphaproteobacteria</taxon>
        <taxon>Acetobacterales</taxon>
        <taxon>Acidocellaceae</taxon>
        <taxon>Acidiphilium</taxon>
    </lineage>
</organism>
<geneLocation type="plasmid" evidence="1 2">
    <name>pACMV1</name>
</geneLocation>
<accession>F0J7F0</accession>
<name>F0J7F0_ACIMA</name>
<dbReference type="EMBL" id="AP012036">
    <property type="protein sequence ID" value="BAJ83017.1"/>
    <property type="molecule type" value="Genomic_DNA"/>
</dbReference>
<proteinExistence type="predicted"/>
<sequence>MQVVSTMNNWGGQWTAERYDRVAGQFTKFRFRESGLQYFKKGKAVTMPTRVGKGSGALHTVEVSQGAVDLGIRFLPWKADTVTYMRLDPAARTFFTGPINGCSVYLGQVGADWWAFHANRNNAGVHNPAVKAAMTDNVNMRLPVPVRIVHAAIYQRDYNDLGFVCGQVKHGQWQFYVVDMSLVQVGKYAQTVRRLP</sequence>
<gene>
    <name evidence="1" type="ordered locus">ACMV_P1_02210</name>
</gene>
<evidence type="ECO:0000313" key="2">
    <source>
        <dbReference type="Proteomes" id="UP000007100"/>
    </source>
</evidence>
<keyword evidence="2" id="KW-1185">Reference proteome</keyword>
<dbReference type="HOGENOM" id="CLU_1387685_0_0_5"/>
<keyword evidence="1" id="KW-0614">Plasmid</keyword>
<reference evidence="1 2" key="1">
    <citation type="submission" date="2010-12" db="EMBL/GenBank/DDBJ databases">
        <title>Whole genome sequence of Acidiphilium multivorum AIU301.</title>
        <authorList>
            <person name="Narita-Yamada S."/>
            <person name="Nakamura S."/>
            <person name="Ito N."/>
            <person name="Takarada H."/>
            <person name="Katano Y."/>
            <person name="Nakazawa H."/>
            <person name="Hosoyama A."/>
            <person name="Yamada R."/>
            <person name="Fujita N."/>
        </authorList>
    </citation>
    <scope>NUCLEOTIDE SEQUENCE [LARGE SCALE GENOMIC DNA]</scope>
    <source>
        <strain evidence="2">DSM 11245 / JCM 8867 / AIU301</strain>
        <plasmid evidence="1 2">pACMV1</plasmid>
    </source>
</reference>
<dbReference type="KEGG" id="amv:ACMV_P1_02210"/>
<dbReference type="AlphaFoldDB" id="F0J7F0"/>
<evidence type="ECO:0000313" key="1">
    <source>
        <dbReference type="EMBL" id="BAJ83017.1"/>
    </source>
</evidence>
<protein>
    <submittedName>
        <fullName evidence="1">Uncharacterized protein</fullName>
    </submittedName>
</protein>
<dbReference type="Proteomes" id="UP000007100">
    <property type="component" value="Plasmid pACMV1"/>
</dbReference>